<evidence type="ECO:0000313" key="3">
    <source>
        <dbReference type="Proteomes" id="UP000008694"/>
    </source>
</evidence>
<name>D7LTX3_ARALL</name>
<feature type="transmembrane region" description="Helical" evidence="1">
    <location>
        <begin position="159"/>
        <end position="179"/>
    </location>
</feature>
<dbReference type="HOGENOM" id="CLU_1557380_0_0_1"/>
<gene>
    <name evidence="2" type="ORF">ARALYDRAFT_665997</name>
</gene>
<keyword evidence="1" id="KW-0812">Transmembrane</keyword>
<dbReference type="Gramene" id="Al_scaffold_0005_2032">
    <property type="protein sequence ID" value="Al_scaffold_0005_2032"/>
    <property type="gene ID" value="Al_scaffold_0005_2032"/>
</dbReference>
<dbReference type="AlphaFoldDB" id="D7LTX3"/>
<organism evidence="3">
    <name type="scientific">Arabidopsis lyrata subsp. lyrata</name>
    <name type="common">Lyre-leaved rock-cress</name>
    <dbReference type="NCBI Taxonomy" id="81972"/>
    <lineage>
        <taxon>Eukaryota</taxon>
        <taxon>Viridiplantae</taxon>
        <taxon>Streptophyta</taxon>
        <taxon>Embryophyta</taxon>
        <taxon>Tracheophyta</taxon>
        <taxon>Spermatophyta</taxon>
        <taxon>Magnoliopsida</taxon>
        <taxon>eudicotyledons</taxon>
        <taxon>Gunneridae</taxon>
        <taxon>Pentapetalae</taxon>
        <taxon>rosids</taxon>
        <taxon>malvids</taxon>
        <taxon>Brassicales</taxon>
        <taxon>Brassicaceae</taxon>
        <taxon>Camelineae</taxon>
        <taxon>Arabidopsis</taxon>
    </lineage>
</organism>
<keyword evidence="1" id="KW-0472">Membrane</keyword>
<evidence type="ECO:0000256" key="1">
    <source>
        <dbReference type="SAM" id="Phobius"/>
    </source>
</evidence>
<keyword evidence="3" id="KW-1185">Reference proteome</keyword>
<dbReference type="PANTHER" id="PTHR35285">
    <property type="entry name" value="2-C-METHYL-D-ERYTHRITOL 4-PHOSPHATE CYTIDYLYLTRANSFERASE"/>
    <property type="match status" value="1"/>
</dbReference>
<protein>
    <submittedName>
        <fullName evidence="2">Predicted protein</fullName>
    </submittedName>
</protein>
<dbReference type="Proteomes" id="UP000008694">
    <property type="component" value="Unassembled WGS sequence"/>
</dbReference>
<dbReference type="EMBL" id="GL348717">
    <property type="protein sequence ID" value="EFH54076.1"/>
    <property type="molecule type" value="Genomic_DNA"/>
</dbReference>
<dbReference type="STRING" id="81972.D7LTX3"/>
<dbReference type="eggNOG" id="ENOG502QW89">
    <property type="taxonomic scope" value="Eukaryota"/>
</dbReference>
<dbReference type="PANTHER" id="PTHR35285:SF1">
    <property type="entry name" value="2-C-METHYL-D-ERYTHRITOL 4-PHOSPHATE CYTIDYLYLTRANSFERASE"/>
    <property type="match status" value="1"/>
</dbReference>
<keyword evidence="1" id="KW-1133">Transmembrane helix</keyword>
<accession>D7LTX3</accession>
<feature type="non-terminal residue" evidence="2">
    <location>
        <position position="1"/>
    </location>
</feature>
<proteinExistence type="predicted"/>
<evidence type="ECO:0000313" key="2">
    <source>
        <dbReference type="EMBL" id="EFH54076.1"/>
    </source>
</evidence>
<sequence>DEVVNYQVMSAKDLVGSVFTQGGWSNFLFSEKKLEQRVDVVLVFIGRELLSSDVSSKRNSDSALVNTLSISDIVFCFKLHNTLTSKSSFQQNLFTASNFSLAFPYIAASEEERMENLLLSGLKEACPNNVGVSNIVFSDSCFVEHGTIQKLSDLQSFKVMLNSLMFLFYLIPCLLSGITPKLHSLITRK</sequence>
<reference evidence="3" key="1">
    <citation type="journal article" date="2011" name="Nat. Genet.">
        <title>The Arabidopsis lyrata genome sequence and the basis of rapid genome size change.</title>
        <authorList>
            <person name="Hu T.T."/>
            <person name="Pattyn P."/>
            <person name="Bakker E.G."/>
            <person name="Cao J."/>
            <person name="Cheng J.-F."/>
            <person name="Clark R.M."/>
            <person name="Fahlgren N."/>
            <person name="Fawcett J.A."/>
            <person name="Grimwood J."/>
            <person name="Gundlach H."/>
            <person name="Haberer G."/>
            <person name="Hollister J.D."/>
            <person name="Ossowski S."/>
            <person name="Ottilar R.P."/>
            <person name="Salamov A.A."/>
            <person name="Schneeberger K."/>
            <person name="Spannagl M."/>
            <person name="Wang X."/>
            <person name="Yang L."/>
            <person name="Nasrallah M.E."/>
            <person name="Bergelson J."/>
            <person name="Carrington J.C."/>
            <person name="Gaut B.S."/>
            <person name="Schmutz J."/>
            <person name="Mayer K.F.X."/>
            <person name="Van de Peer Y."/>
            <person name="Grigoriev I.V."/>
            <person name="Nordborg M."/>
            <person name="Weigel D."/>
            <person name="Guo Y.-L."/>
        </authorList>
    </citation>
    <scope>NUCLEOTIDE SEQUENCE [LARGE SCALE GENOMIC DNA]</scope>
    <source>
        <strain evidence="3">cv. MN47</strain>
    </source>
</reference>